<evidence type="ECO:0000259" key="4">
    <source>
        <dbReference type="Pfam" id="PF00905"/>
    </source>
</evidence>
<keyword evidence="3" id="KW-0812">Transmembrane</keyword>
<evidence type="ECO:0000259" key="5">
    <source>
        <dbReference type="Pfam" id="PF03717"/>
    </source>
</evidence>
<dbReference type="SUPFAM" id="SSF56601">
    <property type="entry name" value="beta-lactamase/transpeptidase-like"/>
    <property type="match status" value="1"/>
</dbReference>
<dbReference type="PANTHER" id="PTHR30627">
    <property type="entry name" value="PEPTIDOGLYCAN D,D-TRANSPEPTIDASE"/>
    <property type="match status" value="1"/>
</dbReference>
<dbReference type="InterPro" id="IPR050515">
    <property type="entry name" value="Beta-lactam/transpept"/>
</dbReference>
<evidence type="ECO:0000313" key="6">
    <source>
        <dbReference type="EMBL" id="TET10142.1"/>
    </source>
</evidence>
<organism evidence="6 7">
    <name type="scientific">Aerophobetes bacterium</name>
    <dbReference type="NCBI Taxonomy" id="2030807"/>
    <lineage>
        <taxon>Bacteria</taxon>
        <taxon>Candidatus Aerophobota</taxon>
    </lineage>
</organism>
<dbReference type="Gene3D" id="3.40.710.10">
    <property type="entry name" value="DD-peptidase/beta-lactamase superfamily"/>
    <property type="match status" value="1"/>
</dbReference>
<dbReference type="AlphaFoldDB" id="A0A523RWI7"/>
<evidence type="ECO:0000256" key="3">
    <source>
        <dbReference type="SAM" id="Phobius"/>
    </source>
</evidence>
<dbReference type="Proteomes" id="UP000316360">
    <property type="component" value="Unassembled WGS sequence"/>
</dbReference>
<accession>A0A523RWI7</accession>
<reference evidence="6 7" key="1">
    <citation type="submission" date="2019-03" db="EMBL/GenBank/DDBJ databases">
        <title>Metabolic potential of uncultured bacteria and archaea associated with petroleum seepage in deep-sea sediments.</title>
        <authorList>
            <person name="Dong X."/>
            <person name="Hubert C."/>
        </authorList>
    </citation>
    <scope>NUCLEOTIDE SEQUENCE [LARGE SCALE GENOMIC DNA]</scope>
    <source>
        <strain evidence="6">E44_bin7</strain>
    </source>
</reference>
<dbReference type="GO" id="GO:0005886">
    <property type="term" value="C:plasma membrane"/>
    <property type="evidence" value="ECO:0007669"/>
    <property type="project" value="TreeGrafter"/>
</dbReference>
<dbReference type="SUPFAM" id="SSF56519">
    <property type="entry name" value="Penicillin binding protein dimerisation domain"/>
    <property type="match status" value="1"/>
</dbReference>
<comment type="subcellular location">
    <subcellularLocation>
        <location evidence="1">Membrane</location>
    </subcellularLocation>
</comment>
<gene>
    <name evidence="6" type="ORF">E3J84_04345</name>
</gene>
<feature type="domain" description="Penicillin-binding protein transpeptidase" evidence="4">
    <location>
        <begin position="265"/>
        <end position="571"/>
    </location>
</feature>
<proteinExistence type="predicted"/>
<keyword evidence="2 3" id="KW-0472">Membrane</keyword>
<dbReference type="Gene3D" id="3.90.1310.10">
    <property type="entry name" value="Penicillin-binding protein 2a (Domain 2)"/>
    <property type="match status" value="1"/>
</dbReference>
<feature type="transmembrane region" description="Helical" evidence="3">
    <location>
        <begin position="32"/>
        <end position="51"/>
    </location>
</feature>
<keyword evidence="3" id="KW-1133">Transmembrane helix</keyword>
<sequence length="595" mass="67076">MKSTTRLYAKRYLLNAIVKEIPLAKQNKRVHIWLPFILLFFGFFFLEFRLYCLQILDYEKFSKEAQESQDRIVEILPKRGIIYDRNLEKLAINVPAYSFYAHPKEISHPEKVAEQLSSILEVETADLAERLKKEATFIWLKRKLSFAQKEVIDDLHLKGIDFIEETERFYPQKELACHLLGFTGVDNQGLAGVELYYDKDLRGEKGRFWLKRDGLGYEISSTKESLQDLVPGKEIVLTIDNIIQSIVEQEISLALEERKAKSVEAVFMDPRTGEILALANKPDYDPNCYSSYSSFSRKDRIVQSLYEPGSAFKPVTISTLLEEGLVDQEERIYCGESVKVANHIIHDWRSFNQNFTLAEIIKNSSNVGVVKLAGRMKKEVFSKYIRLFGFGEKTGLDLPGEERGIVRSPSSWSLTDLPCIAMGQGIAVTPLQMVTALSALINGGELLRPYLVKYVRSPEGKIVEKNGSVVRGRVISSSVSSQMRELLGQVVEQGTGGRAKVEGYSIGGKTGTAQIPAPDRRGYLSDKYISSFMGFASVDSPVIAGIVVIKEPTGAYYGGEIAAPLFGKIMKRVLPYLNILPQKEEWVERKIVDFS</sequence>
<evidence type="ECO:0000256" key="2">
    <source>
        <dbReference type="ARBA" id="ARBA00023136"/>
    </source>
</evidence>
<dbReference type="Gene3D" id="3.30.450.330">
    <property type="match status" value="1"/>
</dbReference>
<dbReference type="InterPro" id="IPR036138">
    <property type="entry name" value="PBP_dimer_sf"/>
</dbReference>
<dbReference type="Pfam" id="PF00905">
    <property type="entry name" value="Transpeptidase"/>
    <property type="match status" value="1"/>
</dbReference>
<protein>
    <submittedName>
        <fullName evidence="6">Stage V sporulation protein D</fullName>
    </submittedName>
</protein>
<dbReference type="Pfam" id="PF03717">
    <property type="entry name" value="PBP_dimer"/>
    <property type="match status" value="1"/>
</dbReference>
<dbReference type="InterPro" id="IPR005311">
    <property type="entry name" value="PBP_dimer"/>
</dbReference>
<dbReference type="GO" id="GO:0008658">
    <property type="term" value="F:penicillin binding"/>
    <property type="evidence" value="ECO:0007669"/>
    <property type="project" value="InterPro"/>
</dbReference>
<feature type="domain" description="Penicillin-binding protein dimerisation" evidence="5">
    <location>
        <begin position="75"/>
        <end position="221"/>
    </location>
</feature>
<evidence type="ECO:0000313" key="7">
    <source>
        <dbReference type="Proteomes" id="UP000316360"/>
    </source>
</evidence>
<name>A0A523RWI7_UNCAE</name>
<dbReference type="Gene3D" id="1.10.150.770">
    <property type="match status" value="1"/>
</dbReference>
<dbReference type="InterPro" id="IPR012338">
    <property type="entry name" value="Beta-lactam/transpept-like"/>
</dbReference>
<dbReference type="EMBL" id="SOKJ01000243">
    <property type="protein sequence ID" value="TET10142.1"/>
    <property type="molecule type" value="Genomic_DNA"/>
</dbReference>
<dbReference type="PANTHER" id="PTHR30627:SF1">
    <property type="entry name" value="PEPTIDOGLYCAN D,D-TRANSPEPTIDASE FTSI"/>
    <property type="match status" value="1"/>
</dbReference>
<dbReference type="GO" id="GO:0071555">
    <property type="term" value="P:cell wall organization"/>
    <property type="evidence" value="ECO:0007669"/>
    <property type="project" value="TreeGrafter"/>
</dbReference>
<comment type="caution">
    <text evidence="6">The sequence shown here is derived from an EMBL/GenBank/DDBJ whole genome shotgun (WGS) entry which is preliminary data.</text>
</comment>
<dbReference type="InterPro" id="IPR001460">
    <property type="entry name" value="PCN-bd_Tpept"/>
</dbReference>
<evidence type="ECO:0000256" key="1">
    <source>
        <dbReference type="ARBA" id="ARBA00004370"/>
    </source>
</evidence>